<dbReference type="SUPFAM" id="SSF50978">
    <property type="entry name" value="WD40 repeat-like"/>
    <property type="match status" value="1"/>
</dbReference>
<proteinExistence type="predicted"/>
<dbReference type="InterPro" id="IPR036322">
    <property type="entry name" value="WD40_repeat_dom_sf"/>
</dbReference>
<feature type="domain" description="LRRK2 beta-propeller" evidence="3">
    <location>
        <begin position="73"/>
        <end position="280"/>
    </location>
</feature>
<evidence type="ECO:0000259" key="3">
    <source>
        <dbReference type="Pfam" id="PF23748"/>
    </source>
</evidence>
<dbReference type="RefSeq" id="XP_006817730.1">
    <property type="nucleotide sequence ID" value="XM_006817667.1"/>
</dbReference>
<dbReference type="Proteomes" id="UP000694865">
    <property type="component" value="Unplaced"/>
</dbReference>
<accession>A0ABM0MCI9</accession>
<evidence type="ECO:0000313" key="4">
    <source>
        <dbReference type="Proteomes" id="UP000694865"/>
    </source>
</evidence>
<dbReference type="Gene3D" id="2.130.10.10">
    <property type="entry name" value="YVTN repeat-like/Quinoprotein amine dehydrogenase"/>
    <property type="match status" value="1"/>
</dbReference>
<gene>
    <name evidence="5" type="primary">LOC102801639</name>
</gene>
<evidence type="ECO:0000256" key="1">
    <source>
        <dbReference type="ARBA" id="ARBA00022553"/>
    </source>
</evidence>
<feature type="non-terminal residue" evidence="5">
    <location>
        <position position="299"/>
    </location>
</feature>
<dbReference type="GeneID" id="102801639"/>
<name>A0ABM0MCI9_SACKO</name>
<sequence length="299" mass="34067">MKSIAKFSFDADGLVKAAYEELNPFPDKDYIAKKQYFHAEKLNTFFLVREKEKRDREETDKLWQTAQQLEKANAQAMECAVVYKPGNLWVCQGQQNEACICEVNLHDAEKEKLSLQFDSRVMCITSVNKDVVLLGTLSWDLYAFSTTERKQLWCRHMHDTVLSIKYQSYTNRIYVGLADGTLAVCENLDPVTKQPLNDPIYLPVGQYPVSYLLVVDPLRQLWCACGNGVNIMDLSSLDLLAGFEVSSNRYDHISRLIYSSSGVWIAIRGTSLLQLWCPMTLICLLVFDISSNATTIMNK</sequence>
<dbReference type="InterPro" id="IPR056602">
    <property type="entry name" value="Beta-prop_LRRK2"/>
</dbReference>
<dbReference type="InterPro" id="IPR039919">
    <property type="entry name" value="ARHGEF10/ARHGEF17"/>
</dbReference>
<keyword evidence="1" id="KW-0597">Phosphoprotein</keyword>
<dbReference type="Pfam" id="PF23748">
    <property type="entry name" value="Beta-prop_LRRK2"/>
    <property type="match status" value="1"/>
</dbReference>
<evidence type="ECO:0000256" key="2">
    <source>
        <dbReference type="ARBA" id="ARBA00022658"/>
    </source>
</evidence>
<organism evidence="4 5">
    <name type="scientific">Saccoglossus kowalevskii</name>
    <name type="common">Acorn worm</name>
    <dbReference type="NCBI Taxonomy" id="10224"/>
    <lineage>
        <taxon>Eukaryota</taxon>
        <taxon>Metazoa</taxon>
        <taxon>Hemichordata</taxon>
        <taxon>Enteropneusta</taxon>
        <taxon>Harrimaniidae</taxon>
        <taxon>Saccoglossus</taxon>
    </lineage>
</organism>
<dbReference type="PANTHER" id="PTHR12877">
    <property type="entry name" value="RHO GUANINE NUCLEOTIDE EXCHANGE FACTOR"/>
    <property type="match status" value="1"/>
</dbReference>
<keyword evidence="4" id="KW-1185">Reference proteome</keyword>
<reference evidence="5" key="1">
    <citation type="submission" date="2025-08" db="UniProtKB">
        <authorList>
            <consortium name="RefSeq"/>
        </authorList>
    </citation>
    <scope>IDENTIFICATION</scope>
    <source>
        <tissue evidence="5">Testes</tissue>
    </source>
</reference>
<keyword evidence="2" id="KW-0344">Guanine-nucleotide releasing factor</keyword>
<protein>
    <submittedName>
        <fullName evidence="5">Uncharacterized protein LOC102801639</fullName>
    </submittedName>
</protein>
<dbReference type="InterPro" id="IPR015943">
    <property type="entry name" value="WD40/YVTN_repeat-like_dom_sf"/>
</dbReference>
<evidence type="ECO:0000313" key="5">
    <source>
        <dbReference type="RefSeq" id="XP_006817730.1"/>
    </source>
</evidence>
<dbReference type="PANTHER" id="PTHR12877:SF15">
    <property type="entry name" value="RHO GUANINE NUCLEOTIDE EXCHANGE FACTOR 17"/>
    <property type="match status" value="1"/>
</dbReference>